<organism evidence="1 2">
    <name type="scientific">Vallicoccus soli</name>
    <dbReference type="NCBI Taxonomy" id="2339232"/>
    <lineage>
        <taxon>Bacteria</taxon>
        <taxon>Bacillati</taxon>
        <taxon>Actinomycetota</taxon>
        <taxon>Actinomycetes</taxon>
        <taxon>Motilibacterales</taxon>
        <taxon>Vallicoccaceae</taxon>
        <taxon>Vallicoccus</taxon>
    </lineage>
</organism>
<protein>
    <submittedName>
        <fullName evidence="1">DUF2993 domain-containing protein</fullName>
    </submittedName>
</protein>
<dbReference type="Proteomes" id="UP000265614">
    <property type="component" value="Unassembled WGS sequence"/>
</dbReference>
<dbReference type="RefSeq" id="WP_119949269.1">
    <property type="nucleotide sequence ID" value="NZ_QZEZ01000001.1"/>
</dbReference>
<sequence length="225" mass="23506">MRRRLGCLLLVLVVLALLLLALDRGAVAVVERVAQDRAGSYGVEGADVEVRGFPVLQQLVRLEAEDVDLRADALERGGVRVQDVVGTADGVRVATLSSVEVARLRVRGTVPFAELEERAGLEAGSVAAAGPDAVRVSQVVELLGRPVEAVVTARVALDGGELVVTPSALQVDGRDAPDLLEVVRERVTARVPLPALPAGVEVRSVAVGPGGVDVRADGTDVLLER</sequence>
<keyword evidence="2" id="KW-1185">Reference proteome</keyword>
<dbReference type="InterPro" id="IPR021373">
    <property type="entry name" value="DUF2993"/>
</dbReference>
<accession>A0A3A3Z4L1</accession>
<proteinExistence type="predicted"/>
<dbReference type="Pfam" id="PF11209">
    <property type="entry name" value="LmeA"/>
    <property type="match status" value="1"/>
</dbReference>
<dbReference type="AlphaFoldDB" id="A0A3A3Z4L1"/>
<gene>
    <name evidence="1" type="ORF">D5H78_01560</name>
</gene>
<evidence type="ECO:0000313" key="2">
    <source>
        <dbReference type="Proteomes" id="UP000265614"/>
    </source>
</evidence>
<dbReference type="EMBL" id="QZEZ01000001">
    <property type="protein sequence ID" value="RJK98344.1"/>
    <property type="molecule type" value="Genomic_DNA"/>
</dbReference>
<evidence type="ECO:0000313" key="1">
    <source>
        <dbReference type="EMBL" id="RJK98344.1"/>
    </source>
</evidence>
<dbReference type="OrthoDB" id="3215846at2"/>
<name>A0A3A3Z4L1_9ACTN</name>
<reference evidence="1 2" key="1">
    <citation type="submission" date="2018-09" db="EMBL/GenBank/DDBJ databases">
        <title>YIM 75000 draft genome.</title>
        <authorList>
            <person name="Tang S."/>
            <person name="Feng Y."/>
        </authorList>
    </citation>
    <scope>NUCLEOTIDE SEQUENCE [LARGE SCALE GENOMIC DNA]</scope>
    <source>
        <strain evidence="1 2">YIM 75000</strain>
    </source>
</reference>
<comment type="caution">
    <text evidence="1">The sequence shown here is derived from an EMBL/GenBank/DDBJ whole genome shotgun (WGS) entry which is preliminary data.</text>
</comment>